<evidence type="ECO:0000313" key="2">
    <source>
        <dbReference type="EMBL" id="TPE42745.1"/>
    </source>
</evidence>
<organism evidence="2 3">
    <name type="scientific">Pontibacter mangrovi</name>
    <dbReference type="NCBI Taxonomy" id="2589816"/>
    <lineage>
        <taxon>Bacteria</taxon>
        <taxon>Pseudomonadati</taxon>
        <taxon>Bacteroidota</taxon>
        <taxon>Cytophagia</taxon>
        <taxon>Cytophagales</taxon>
        <taxon>Hymenobacteraceae</taxon>
        <taxon>Pontibacter</taxon>
    </lineage>
</organism>
<protein>
    <recommendedName>
        <fullName evidence="1">Sulfatase-modifying factor enzyme-like domain-containing protein</fullName>
    </recommendedName>
</protein>
<evidence type="ECO:0000313" key="3">
    <source>
        <dbReference type="Proteomes" id="UP000316727"/>
    </source>
</evidence>
<dbReference type="GO" id="GO:0120147">
    <property type="term" value="F:formylglycine-generating oxidase activity"/>
    <property type="evidence" value="ECO:0007669"/>
    <property type="project" value="TreeGrafter"/>
</dbReference>
<dbReference type="InterPro" id="IPR042095">
    <property type="entry name" value="SUMF_sf"/>
</dbReference>
<dbReference type="Pfam" id="PF03781">
    <property type="entry name" value="FGE-sulfatase"/>
    <property type="match status" value="1"/>
</dbReference>
<dbReference type="AlphaFoldDB" id="A0A501W297"/>
<evidence type="ECO:0000259" key="1">
    <source>
        <dbReference type="Pfam" id="PF03781"/>
    </source>
</evidence>
<gene>
    <name evidence="2" type="ORF">FJM65_16940</name>
</gene>
<dbReference type="SUPFAM" id="SSF56436">
    <property type="entry name" value="C-type lectin-like"/>
    <property type="match status" value="1"/>
</dbReference>
<reference evidence="2 3" key="1">
    <citation type="submission" date="2019-06" db="EMBL/GenBank/DDBJ databases">
        <title>A novel bacterium of genus Pontibacter, isolated from marine sediment.</title>
        <authorList>
            <person name="Huang H."/>
            <person name="Mo K."/>
            <person name="Hu Y."/>
        </authorList>
    </citation>
    <scope>NUCLEOTIDE SEQUENCE [LARGE SCALE GENOMIC DNA]</scope>
    <source>
        <strain evidence="2 3">HB172049</strain>
    </source>
</reference>
<proteinExistence type="predicted"/>
<sequence length="386" mass="43725">MRSLRILTYALSLVVPFTGCRSYYPNAAHPGAYSTNTGLEYGSNGNYTPYDNYKGFQDSKLIRRGSIKQVDTLQLSKQEKKAQTTAQWAAMGQILGDTALAGITGSPPGAVYIHSLQLYADEVEVTNLHWQEFLFYIQRDSSVLYYHRQLPDTTVIRLRQADYYYAKDAVGDKIDEIAPVTSYQYHPEYLFYPVVGVSYEQAVEYCKWRSAVVTAFYNSNPKNEQKLKFTFRLPTEQEWETIAAAGLDKYKFPYGGATGATAKYKVNPKAAAYIARKISSPKPVAQVRQDLEQTEVHDLYFNLKRPLPYFLQFSTPAYVYSGFTQGYGLFHMIGNVAEMVAEKGVAKGGSWEDGLESSRITDRQLYTLPSEKVGFRCVCDIERLEE</sequence>
<keyword evidence="3" id="KW-1185">Reference proteome</keyword>
<dbReference type="EMBL" id="VFRQ01000010">
    <property type="protein sequence ID" value="TPE42745.1"/>
    <property type="molecule type" value="Genomic_DNA"/>
</dbReference>
<dbReference type="OrthoDB" id="979507at2"/>
<accession>A0A501W297</accession>
<dbReference type="Proteomes" id="UP000316727">
    <property type="component" value="Unassembled WGS sequence"/>
</dbReference>
<feature type="domain" description="Sulfatase-modifying factor enzyme-like" evidence="1">
    <location>
        <begin position="119"/>
        <end position="299"/>
    </location>
</feature>
<dbReference type="InterPro" id="IPR051043">
    <property type="entry name" value="Sulfatase_Mod_Factor_Kinase"/>
</dbReference>
<dbReference type="InterPro" id="IPR016187">
    <property type="entry name" value="CTDL_fold"/>
</dbReference>
<dbReference type="InterPro" id="IPR005532">
    <property type="entry name" value="SUMF_dom"/>
</dbReference>
<dbReference type="PANTHER" id="PTHR23150:SF19">
    <property type="entry name" value="FORMYLGLYCINE-GENERATING ENZYME"/>
    <property type="match status" value="1"/>
</dbReference>
<comment type="caution">
    <text evidence="2">The sequence shown here is derived from an EMBL/GenBank/DDBJ whole genome shotgun (WGS) entry which is preliminary data.</text>
</comment>
<dbReference type="PANTHER" id="PTHR23150">
    <property type="entry name" value="SULFATASE MODIFYING FACTOR 1, 2"/>
    <property type="match status" value="1"/>
</dbReference>
<dbReference type="Gene3D" id="3.90.1580.10">
    <property type="entry name" value="paralog of FGE (formylglycine-generating enzyme)"/>
    <property type="match status" value="1"/>
</dbReference>
<name>A0A501W297_9BACT</name>